<name>A0A167XCG0_9HYPO</name>
<evidence type="ECO:0000256" key="3">
    <source>
        <dbReference type="ARBA" id="ARBA00022553"/>
    </source>
</evidence>
<dbReference type="FunFam" id="2.70.150.10:FF:000119">
    <property type="entry name" value="Cation-transporting ATPase"/>
    <property type="match status" value="1"/>
</dbReference>
<reference evidence="17 18" key="1">
    <citation type="journal article" date="2016" name="Genome Biol. Evol.">
        <title>Divergent and convergent evolution of fungal pathogenicity.</title>
        <authorList>
            <person name="Shang Y."/>
            <person name="Xiao G."/>
            <person name="Zheng P."/>
            <person name="Cen K."/>
            <person name="Zhan S."/>
            <person name="Wang C."/>
        </authorList>
    </citation>
    <scope>NUCLEOTIDE SEQUENCE [LARGE SCALE GENOMIC DNA]</scope>
    <source>
        <strain evidence="17 18">RCEF 2490</strain>
    </source>
</reference>
<dbReference type="PANTHER" id="PTHR45630:SF8">
    <property type="entry name" value="CATION-TRANSPORTING ATPASE"/>
    <property type="match status" value="1"/>
</dbReference>
<dbReference type="GO" id="GO:0030026">
    <property type="term" value="P:intracellular manganese ion homeostasis"/>
    <property type="evidence" value="ECO:0007669"/>
    <property type="project" value="EnsemblFungi"/>
</dbReference>
<feature type="transmembrane region" description="Helical" evidence="13">
    <location>
        <begin position="558"/>
        <end position="578"/>
    </location>
</feature>
<evidence type="ECO:0000313" key="17">
    <source>
        <dbReference type="EMBL" id="KZZ89908.1"/>
    </source>
</evidence>
<evidence type="ECO:0000256" key="4">
    <source>
        <dbReference type="ARBA" id="ARBA00022692"/>
    </source>
</evidence>
<dbReference type="Proteomes" id="UP000078544">
    <property type="component" value="Unassembled WGS sequence"/>
</dbReference>
<dbReference type="GO" id="GO:0005524">
    <property type="term" value="F:ATP binding"/>
    <property type="evidence" value="ECO:0007669"/>
    <property type="project" value="UniProtKB-UniRule"/>
</dbReference>
<dbReference type="InterPro" id="IPR059000">
    <property type="entry name" value="ATPase_P-type_domA"/>
</dbReference>
<dbReference type="GO" id="GO:0008270">
    <property type="term" value="F:zinc ion binding"/>
    <property type="evidence" value="ECO:0007669"/>
    <property type="project" value="EnsemblFungi"/>
</dbReference>
<evidence type="ECO:0000256" key="14">
    <source>
        <dbReference type="SAM" id="MobiDB-lite"/>
    </source>
</evidence>
<evidence type="ECO:0000259" key="16">
    <source>
        <dbReference type="Pfam" id="PF12409"/>
    </source>
</evidence>
<dbReference type="SFLD" id="SFLDF00027">
    <property type="entry name" value="p-type_atpase"/>
    <property type="match status" value="1"/>
</dbReference>
<keyword evidence="11 13" id="KW-0472">Membrane</keyword>
<dbReference type="Gene3D" id="1.20.1110.10">
    <property type="entry name" value="Calcium-transporting ATPase, transmembrane domain"/>
    <property type="match status" value="1"/>
</dbReference>
<dbReference type="OrthoDB" id="48943at2759"/>
<feature type="transmembrane region" description="Helical" evidence="13">
    <location>
        <begin position="352"/>
        <end position="371"/>
    </location>
</feature>
<dbReference type="InterPro" id="IPR023299">
    <property type="entry name" value="ATPase_P-typ_cyto_dom_N"/>
</dbReference>
<dbReference type="STRING" id="1081109.A0A167XCG0"/>
<feature type="compositionally biased region" description="Low complexity" evidence="14">
    <location>
        <begin position="141"/>
        <end position="150"/>
    </location>
</feature>
<dbReference type="PROSITE" id="PS00154">
    <property type="entry name" value="ATPASE_E1_E2"/>
    <property type="match status" value="1"/>
</dbReference>
<evidence type="ECO:0000259" key="15">
    <source>
        <dbReference type="Pfam" id="PF00122"/>
    </source>
</evidence>
<dbReference type="EC" id="7.2.2.-" evidence="13"/>
<dbReference type="SUPFAM" id="SSF56784">
    <property type="entry name" value="HAD-like"/>
    <property type="match status" value="1"/>
</dbReference>
<feature type="transmembrane region" description="Helical" evidence="13">
    <location>
        <begin position="1265"/>
        <end position="1283"/>
    </location>
</feature>
<dbReference type="InterPro" id="IPR023214">
    <property type="entry name" value="HAD_sf"/>
</dbReference>
<evidence type="ECO:0000256" key="10">
    <source>
        <dbReference type="ARBA" id="ARBA00022989"/>
    </source>
</evidence>
<accession>A0A167XCG0</accession>
<evidence type="ECO:0000256" key="6">
    <source>
        <dbReference type="ARBA" id="ARBA00022741"/>
    </source>
</evidence>
<dbReference type="FunFam" id="3.40.50.1000:FF:000068">
    <property type="entry name" value="Cation-transporting ATPase"/>
    <property type="match status" value="1"/>
</dbReference>
<dbReference type="GO" id="GO:0016887">
    <property type="term" value="F:ATP hydrolysis activity"/>
    <property type="evidence" value="ECO:0007669"/>
    <property type="project" value="InterPro"/>
</dbReference>
<dbReference type="GO" id="GO:1990816">
    <property type="term" value="C:vacuole-mitochondrion membrane contact site"/>
    <property type="evidence" value="ECO:0007669"/>
    <property type="project" value="EnsemblFungi"/>
</dbReference>
<evidence type="ECO:0000256" key="12">
    <source>
        <dbReference type="ARBA" id="ARBA00049360"/>
    </source>
</evidence>
<dbReference type="SUPFAM" id="SSF81653">
    <property type="entry name" value="Calcium ATPase, transduction domain A"/>
    <property type="match status" value="1"/>
</dbReference>
<evidence type="ECO:0000256" key="7">
    <source>
        <dbReference type="ARBA" id="ARBA00022840"/>
    </source>
</evidence>
<evidence type="ECO:0000256" key="1">
    <source>
        <dbReference type="ARBA" id="ARBA00004141"/>
    </source>
</evidence>
<keyword evidence="5 13" id="KW-0479">Metal-binding</keyword>
<dbReference type="InterPro" id="IPR023298">
    <property type="entry name" value="ATPase_P-typ_TM_dom_sf"/>
</dbReference>
<dbReference type="Gene3D" id="2.70.150.10">
    <property type="entry name" value="Calcium-transporting ATPase, cytoplasmic transduction domain A"/>
    <property type="match status" value="1"/>
</dbReference>
<proteinExistence type="inferred from homology"/>
<gene>
    <name evidence="17" type="ORF">AAL_07416</name>
</gene>
<dbReference type="InterPro" id="IPR044492">
    <property type="entry name" value="P_typ_ATPase_HD_dom"/>
</dbReference>
<keyword evidence="10 13" id="KW-1133">Transmembrane helix</keyword>
<comment type="similarity">
    <text evidence="2 13">Belongs to the cation transport ATPase (P-type) (TC 3.A.3) family. Type V subfamily.</text>
</comment>
<dbReference type="InterPro" id="IPR036412">
    <property type="entry name" value="HAD-like_sf"/>
</dbReference>
<dbReference type="NCBIfam" id="TIGR01494">
    <property type="entry name" value="ATPase_P-type"/>
    <property type="match status" value="2"/>
</dbReference>
<evidence type="ECO:0000256" key="8">
    <source>
        <dbReference type="ARBA" id="ARBA00022842"/>
    </source>
</evidence>
<dbReference type="InterPro" id="IPR006544">
    <property type="entry name" value="P-type_TPase_V"/>
</dbReference>
<dbReference type="InterPro" id="IPR008250">
    <property type="entry name" value="ATPase_P-typ_transduc_dom_A_sf"/>
</dbReference>
<feature type="domain" description="P-type ATPase A" evidence="15">
    <location>
        <begin position="415"/>
        <end position="544"/>
    </location>
</feature>
<keyword evidence="6 13" id="KW-0547">Nucleotide-binding</keyword>
<keyword evidence="4 13" id="KW-0812">Transmembrane</keyword>
<evidence type="ECO:0000313" key="18">
    <source>
        <dbReference type="Proteomes" id="UP000078544"/>
    </source>
</evidence>
<keyword evidence="8 13" id="KW-0460">Magnesium</keyword>
<keyword evidence="3" id="KW-0597">Phosphoprotein</keyword>
<keyword evidence="18" id="KW-1185">Reference proteome</keyword>
<organism evidence="17 18">
    <name type="scientific">Moelleriella libera RCEF 2490</name>
    <dbReference type="NCBI Taxonomy" id="1081109"/>
    <lineage>
        <taxon>Eukaryota</taxon>
        <taxon>Fungi</taxon>
        <taxon>Dikarya</taxon>
        <taxon>Ascomycota</taxon>
        <taxon>Pezizomycotina</taxon>
        <taxon>Sordariomycetes</taxon>
        <taxon>Hypocreomycetidae</taxon>
        <taxon>Hypocreales</taxon>
        <taxon>Clavicipitaceae</taxon>
        <taxon>Moelleriella</taxon>
    </lineage>
</organism>
<dbReference type="GO" id="GO:0015662">
    <property type="term" value="F:P-type ion transporter activity"/>
    <property type="evidence" value="ECO:0007669"/>
    <property type="project" value="InterPro"/>
</dbReference>
<dbReference type="EMBL" id="AZGY01000023">
    <property type="protein sequence ID" value="KZZ89908.1"/>
    <property type="molecule type" value="Genomic_DNA"/>
</dbReference>
<keyword evidence="7 13" id="KW-0067">ATP-binding</keyword>
<dbReference type="SFLD" id="SFLDS00003">
    <property type="entry name" value="Haloacid_Dehalogenase"/>
    <property type="match status" value="1"/>
</dbReference>
<feature type="transmembrane region" description="Helical" evidence="13">
    <location>
        <begin position="1151"/>
        <end position="1173"/>
    </location>
</feature>
<comment type="caution">
    <text evidence="17">The sequence shown here is derived from an EMBL/GenBank/DDBJ whole genome shotgun (WGS) entry which is preliminary data.</text>
</comment>
<dbReference type="FunFam" id="1.20.1110.10:FF:000032">
    <property type="entry name" value="Cation-transporting ATPase"/>
    <property type="match status" value="1"/>
</dbReference>
<dbReference type="Gene3D" id="3.40.1110.10">
    <property type="entry name" value="Calcium-transporting ATPase, cytoplasmic domain N"/>
    <property type="match status" value="1"/>
</dbReference>
<dbReference type="GO" id="GO:0000329">
    <property type="term" value="C:fungal-type vacuole membrane"/>
    <property type="evidence" value="ECO:0007669"/>
    <property type="project" value="EnsemblFungi"/>
</dbReference>
<dbReference type="Pfam" id="PF12409">
    <property type="entry name" value="P5-ATPase"/>
    <property type="match status" value="1"/>
</dbReference>
<feature type="compositionally biased region" description="Polar residues" evidence="14">
    <location>
        <begin position="8"/>
        <end position="18"/>
    </location>
</feature>
<evidence type="ECO:0000256" key="5">
    <source>
        <dbReference type="ARBA" id="ARBA00022723"/>
    </source>
</evidence>
<dbReference type="GO" id="GO:1903135">
    <property type="term" value="F:cupric ion binding"/>
    <property type="evidence" value="ECO:0007669"/>
    <property type="project" value="EnsemblFungi"/>
</dbReference>
<dbReference type="InterPro" id="IPR047819">
    <property type="entry name" value="P5A-ATPase_N"/>
</dbReference>
<dbReference type="InterPro" id="IPR001757">
    <property type="entry name" value="P_typ_ATPase"/>
</dbReference>
<dbReference type="SFLD" id="SFLDG00002">
    <property type="entry name" value="C1.7:_P-type_atpase_like"/>
    <property type="match status" value="1"/>
</dbReference>
<dbReference type="PRINTS" id="PR00119">
    <property type="entry name" value="CATATPASE"/>
</dbReference>
<dbReference type="SUPFAM" id="SSF81665">
    <property type="entry name" value="Calcium ATPase, transmembrane domain M"/>
    <property type="match status" value="1"/>
</dbReference>
<feature type="region of interest" description="Disordered" evidence="14">
    <location>
        <begin position="141"/>
        <end position="165"/>
    </location>
</feature>
<evidence type="ECO:0000256" key="9">
    <source>
        <dbReference type="ARBA" id="ARBA00022967"/>
    </source>
</evidence>
<dbReference type="Gene3D" id="3.40.50.1000">
    <property type="entry name" value="HAD superfamily/HAD-like"/>
    <property type="match status" value="1"/>
</dbReference>
<dbReference type="InterPro" id="IPR047821">
    <property type="entry name" value="P5B-type_ATPase"/>
</dbReference>
<dbReference type="GO" id="GO:0006882">
    <property type="term" value="P:intracellular zinc ion homeostasis"/>
    <property type="evidence" value="ECO:0007669"/>
    <property type="project" value="EnsemblFungi"/>
</dbReference>
<dbReference type="CDD" id="cd07542">
    <property type="entry name" value="P-type_ATPase_cation"/>
    <property type="match status" value="1"/>
</dbReference>
<dbReference type="PANTHER" id="PTHR45630">
    <property type="entry name" value="CATION-TRANSPORTING ATPASE-RELATED"/>
    <property type="match status" value="1"/>
</dbReference>
<evidence type="ECO:0000256" key="2">
    <source>
        <dbReference type="ARBA" id="ARBA00006000"/>
    </source>
</evidence>
<dbReference type="NCBIfam" id="TIGR01657">
    <property type="entry name" value="P-ATPase-V"/>
    <property type="match status" value="1"/>
</dbReference>
<dbReference type="InterPro" id="IPR018303">
    <property type="entry name" value="ATPase_P-typ_P_site"/>
</dbReference>
<dbReference type="GO" id="GO:0006874">
    <property type="term" value="P:intracellular calcium ion homeostasis"/>
    <property type="evidence" value="ECO:0007669"/>
    <property type="project" value="TreeGrafter"/>
</dbReference>
<feature type="transmembrane region" description="Helical" evidence="13">
    <location>
        <begin position="377"/>
        <end position="397"/>
    </location>
</feature>
<dbReference type="Pfam" id="PF00122">
    <property type="entry name" value="E1-E2_ATPase"/>
    <property type="match status" value="1"/>
</dbReference>
<dbReference type="FunFam" id="3.40.1110.10:FF:000057">
    <property type="entry name" value="Cation-transporting ATPase"/>
    <property type="match status" value="1"/>
</dbReference>
<feature type="region of interest" description="Disordered" evidence="14">
    <location>
        <begin position="735"/>
        <end position="754"/>
    </location>
</feature>
<feature type="transmembrane region" description="Helical" evidence="13">
    <location>
        <begin position="1111"/>
        <end position="1130"/>
    </location>
</feature>
<comment type="catalytic activity">
    <reaction evidence="12 13">
        <text>ATP + H2O = ADP + phosphate + H(+)</text>
        <dbReference type="Rhea" id="RHEA:13065"/>
        <dbReference type="ChEBI" id="CHEBI:15377"/>
        <dbReference type="ChEBI" id="CHEBI:15378"/>
        <dbReference type="ChEBI" id="CHEBI:30616"/>
        <dbReference type="ChEBI" id="CHEBI:43474"/>
        <dbReference type="ChEBI" id="CHEBI:456216"/>
    </reaction>
</comment>
<feature type="domain" description="P5B-type ATPase N-terminal" evidence="16">
    <location>
        <begin position="179"/>
        <end position="298"/>
    </location>
</feature>
<protein>
    <recommendedName>
        <fullName evidence="13">Cation-transporting ATPase</fullName>
        <ecNumber evidence="13">7.2.2.-</ecNumber>
    </recommendedName>
</protein>
<evidence type="ECO:0000256" key="11">
    <source>
        <dbReference type="ARBA" id="ARBA00023136"/>
    </source>
</evidence>
<dbReference type="GO" id="GO:0030145">
    <property type="term" value="F:manganese ion binding"/>
    <property type="evidence" value="ECO:0007669"/>
    <property type="project" value="EnsemblFungi"/>
</dbReference>
<feature type="transmembrane region" description="Helical" evidence="13">
    <location>
        <begin position="195"/>
        <end position="216"/>
    </location>
</feature>
<sequence>MDYHGSRRNGQQDESSGTSGPGTLYRLGSNQSSMSRFEDVEMAHDELYSGPMAESLPSSVSAFSHRRTRHDSTSTFVYHEEPDASNDFSNDSAFADRNRSFERRSISDVGDFEFGIEDEEDSADRDYMARHDDFMLRRCSSTQSRSSSHARLLRRDSTATVASGRSEGRSSQKIYMANENLTIAVAGFQTSTMGLAIYLSLCVLTGGVAFLVYRWLPRLYIGTVGRPSLLKDCKWTVIENQWGEVAIHPVRIQKYGRPVSTIFGSPKKPFLHAMDDDDDTPIDHLRSLDYRYVRLHFHPVKDKFILSAGWKDPGWVDVRRVRSGLDTDEKGIRDVIFGSNLIDISQKTVGQLLIDEVLHPFYIFQIASLILWSMDSYYYYAACIFVISVGSIAATLIETRNTMKRLREISRFECDVRVLRNGFWKYVSSCDLVPGDVYELSDPSLTQFPSDSLLLAGDCIVNESMLTGESVPVSKLPATDGTLRSLDLAASSVSAEIARHFLYCGTKIIRTRRPQEDQEGDAVALAMVVRTGFNTTKGALVRSMLFPKPSGFKFYRDSFRYISVMAIIALVGFIASFVNFLRLELPWHFIIVRALDLITIVVPPALPATLTIGTNFALSRLKKKQIFCISPQRVNIGGKLDIMCFDKTGTLTQDGLDVLGVHVASSADPIFSELLSRASMSVTWRRETGTSSALEAVVHTMATCHSLRCVDGELLGDPLDQKMFEFIGWSFEEGRKRTSEGEDDEQGGLTPAVARPPDNGLEIGILKSFEFVSSLRRASVITRQFGIKSCDVFVKGAPEAMKEICRPMSLPHDFDALLSHYTHKGYRVIGCATKHLHKLSWLKAQKMTRGEVESELEFVGFIVFENKLKPTSAGVLKELMDSDIGTVMVTGDNILTAISVARECNLLDPQAHCFIPKFISGDVRDPLAELQWESIDNSNFRLDSSTLLPLPAPPDEDASLPYDISKLHNFSLAVSGDLFRWIVDYAPAHIVCRMLVRGKVFARMSPDEKHELVEKLQSIDYCCGFCGDGANDCGALKAADVGISLSEAEASVAAPFTSRVFDIRCVLEVISEGRAALVTSFSCFKYMSLYSAIQFTSVSFLYAKASNLGDFQFLFIDLVLILPIAVFMSWAGPAASLCRKRPTADLVSRKVLTPLLGSMVICVLIQTAALIAVGEQPWYKAPDTGHGESNIKNSDNVALFLSSCFEYILSGVVLNAGAPFRQSSIKNLPFNLTVMATLGFTIYMILGPAHGVQRLMELSPVHRDFKLFLLLLGASYFVLAWTFEKHLAMRLAKFIGQLRVRVFANVKRRKRYKVIRDELWNA</sequence>
<feature type="region of interest" description="Disordered" evidence="14">
    <location>
        <begin position="1"/>
        <end position="37"/>
    </location>
</feature>
<comment type="subcellular location">
    <subcellularLocation>
        <location evidence="1 13">Membrane</location>
        <topology evidence="1 13">Multi-pass membrane protein</topology>
    </subcellularLocation>
</comment>
<keyword evidence="9 13" id="KW-1278">Translocase</keyword>
<feature type="transmembrane region" description="Helical" evidence="13">
    <location>
        <begin position="1228"/>
        <end position="1245"/>
    </location>
</feature>
<evidence type="ECO:0000256" key="13">
    <source>
        <dbReference type="RuleBase" id="RU362082"/>
    </source>
</evidence>
<dbReference type="GO" id="GO:0019829">
    <property type="term" value="F:ATPase-coupled monoatomic cation transmembrane transporter activity"/>
    <property type="evidence" value="ECO:0007669"/>
    <property type="project" value="UniProtKB-UniRule"/>
</dbReference>
<feature type="transmembrane region" description="Helical" evidence="13">
    <location>
        <begin position="1197"/>
        <end position="1216"/>
    </location>
</feature>
<dbReference type="SUPFAM" id="SSF81660">
    <property type="entry name" value="Metal cation-transporting ATPase, ATP-binding domain N"/>
    <property type="match status" value="1"/>
</dbReference>